<feature type="transmembrane region" description="Helical" evidence="6">
    <location>
        <begin position="339"/>
        <end position="361"/>
    </location>
</feature>
<keyword evidence="5 6" id="KW-0472">Membrane</keyword>
<evidence type="ECO:0000313" key="7">
    <source>
        <dbReference type="EMBL" id="MBB3725946.1"/>
    </source>
</evidence>
<dbReference type="PANTHER" id="PTHR23513">
    <property type="entry name" value="INTEGRAL MEMBRANE EFFLUX PROTEIN-RELATED"/>
    <property type="match status" value="1"/>
</dbReference>
<keyword evidence="2" id="KW-1003">Cell membrane</keyword>
<evidence type="ECO:0000256" key="6">
    <source>
        <dbReference type="SAM" id="Phobius"/>
    </source>
</evidence>
<feature type="transmembrane region" description="Helical" evidence="6">
    <location>
        <begin position="313"/>
        <end position="333"/>
    </location>
</feature>
<comment type="subcellular location">
    <subcellularLocation>
        <location evidence="1">Cell membrane</location>
        <topology evidence="1">Multi-pass membrane protein</topology>
    </subcellularLocation>
</comment>
<evidence type="ECO:0000256" key="4">
    <source>
        <dbReference type="ARBA" id="ARBA00022989"/>
    </source>
</evidence>
<dbReference type="SUPFAM" id="SSF103473">
    <property type="entry name" value="MFS general substrate transporter"/>
    <property type="match status" value="1"/>
</dbReference>
<dbReference type="PANTHER" id="PTHR23513:SF11">
    <property type="entry name" value="STAPHYLOFERRIN A TRANSPORTER"/>
    <property type="match status" value="1"/>
</dbReference>
<feature type="transmembrane region" description="Helical" evidence="6">
    <location>
        <begin position="280"/>
        <end position="301"/>
    </location>
</feature>
<dbReference type="Gene3D" id="1.20.1250.20">
    <property type="entry name" value="MFS general substrate transporter like domains"/>
    <property type="match status" value="1"/>
</dbReference>
<sequence>MSGPALLLAGAAITGSVSTASSLLAGIMISAAIGGPVFGVLLDRATRPGRLLAWALGVYATGLVAILASLGRVPVVVTILLAVCVGLLGPALSGGWTSQLPRVATGERLPRANALDAMTFNLASLVGPALAGIVAGVWGASAGVVVSAALICSALPSALTLPAIPKPAKSRPSPSVASDLAAGLRAILRSRGLARATGTSVISCAGQGMVIACIPLLGDSLGAAGYGAILLSVTAASALVANAILTRHPRLLAPDTIIWCSTIVLAAALVLLATDRPALVIAAMVIAGLGEGPQLTALFAIRHREAPGRLRGQIFTTGASLKITGFALGAGIAGPVADWSLPGALLTAAGTQVLAALGFAWHSRARRRAIVTCSPAPPGATVETDDR</sequence>
<keyword evidence="4 6" id="KW-1133">Transmembrane helix</keyword>
<dbReference type="InterPro" id="IPR036259">
    <property type="entry name" value="MFS_trans_sf"/>
</dbReference>
<dbReference type="Pfam" id="PF07690">
    <property type="entry name" value="MFS_1"/>
    <property type="match status" value="1"/>
</dbReference>
<comment type="caution">
    <text evidence="7">The sequence shown here is derived from an EMBL/GenBank/DDBJ whole genome shotgun (WGS) entry which is preliminary data.</text>
</comment>
<dbReference type="GO" id="GO:0005886">
    <property type="term" value="C:plasma membrane"/>
    <property type="evidence" value="ECO:0007669"/>
    <property type="project" value="UniProtKB-SubCell"/>
</dbReference>
<dbReference type="InterPro" id="IPR011701">
    <property type="entry name" value="MFS"/>
</dbReference>
<keyword evidence="3 6" id="KW-0812">Transmembrane</keyword>
<evidence type="ECO:0000256" key="2">
    <source>
        <dbReference type="ARBA" id="ARBA00022475"/>
    </source>
</evidence>
<feature type="transmembrane region" description="Helical" evidence="6">
    <location>
        <begin position="117"/>
        <end position="138"/>
    </location>
</feature>
<evidence type="ECO:0000256" key="3">
    <source>
        <dbReference type="ARBA" id="ARBA00022692"/>
    </source>
</evidence>
<proteinExistence type="predicted"/>
<dbReference type="Proteomes" id="UP000579945">
    <property type="component" value="Unassembled WGS sequence"/>
</dbReference>
<feature type="transmembrane region" description="Helical" evidence="6">
    <location>
        <begin position="51"/>
        <end position="70"/>
    </location>
</feature>
<keyword evidence="8" id="KW-1185">Reference proteome</keyword>
<gene>
    <name evidence="7" type="ORF">FHR33_001806</name>
</gene>
<name>A0A7W5Y604_9ACTN</name>
<evidence type="ECO:0000313" key="8">
    <source>
        <dbReference type="Proteomes" id="UP000579945"/>
    </source>
</evidence>
<dbReference type="AlphaFoldDB" id="A0A7W5Y604"/>
<feature type="transmembrane region" description="Helical" evidence="6">
    <location>
        <begin position="193"/>
        <end position="217"/>
    </location>
</feature>
<evidence type="ECO:0000256" key="5">
    <source>
        <dbReference type="ARBA" id="ARBA00023136"/>
    </source>
</evidence>
<reference evidence="7 8" key="1">
    <citation type="submission" date="2020-08" db="EMBL/GenBank/DDBJ databases">
        <title>Sequencing the genomes of 1000 actinobacteria strains.</title>
        <authorList>
            <person name="Klenk H.-P."/>
        </authorList>
    </citation>
    <scope>NUCLEOTIDE SEQUENCE [LARGE SCALE GENOMIC DNA]</scope>
    <source>
        <strain evidence="7 8">DSM 44320</strain>
    </source>
</reference>
<dbReference type="CDD" id="cd06173">
    <property type="entry name" value="MFS_MefA_like"/>
    <property type="match status" value="1"/>
</dbReference>
<feature type="transmembrane region" description="Helical" evidence="6">
    <location>
        <begin position="223"/>
        <end position="245"/>
    </location>
</feature>
<accession>A0A7W5Y604</accession>
<dbReference type="EMBL" id="JACIBV010000001">
    <property type="protein sequence ID" value="MBB3725946.1"/>
    <property type="molecule type" value="Genomic_DNA"/>
</dbReference>
<feature type="transmembrane region" description="Helical" evidence="6">
    <location>
        <begin position="76"/>
        <end position="96"/>
    </location>
</feature>
<feature type="transmembrane region" description="Helical" evidence="6">
    <location>
        <begin position="257"/>
        <end position="274"/>
    </location>
</feature>
<dbReference type="GO" id="GO:0022857">
    <property type="term" value="F:transmembrane transporter activity"/>
    <property type="evidence" value="ECO:0007669"/>
    <property type="project" value="InterPro"/>
</dbReference>
<organism evidence="7 8">
    <name type="scientific">Nonomuraea dietziae</name>
    <dbReference type="NCBI Taxonomy" id="65515"/>
    <lineage>
        <taxon>Bacteria</taxon>
        <taxon>Bacillati</taxon>
        <taxon>Actinomycetota</taxon>
        <taxon>Actinomycetes</taxon>
        <taxon>Streptosporangiales</taxon>
        <taxon>Streptosporangiaceae</taxon>
        <taxon>Nonomuraea</taxon>
    </lineage>
</organism>
<evidence type="ECO:0000256" key="1">
    <source>
        <dbReference type="ARBA" id="ARBA00004651"/>
    </source>
</evidence>
<feature type="transmembrane region" description="Helical" evidence="6">
    <location>
        <begin position="144"/>
        <end position="164"/>
    </location>
</feature>
<protein>
    <submittedName>
        <fullName evidence="7">Putative MFS family arabinose efflux permease</fullName>
    </submittedName>
</protein>
<feature type="transmembrane region" description="Helical" evidence="6">
    <location>
        <begin position="20"/>
        <end position="42"/>
    </location>
</feature>